<evidence type="ECO:0000256" key="2">
    <source>
        <dbReference type="ARBA" id="ARBA00022837"/>
    </source>
</evidence>
<evidence type="ECO:0000313" key="5">
    <source>
        <dbReference type="EMBL" id="KAF0981254.1"/>
    </source>
</evidence>
<dbReference type="VEuPathDB" id="AmoebaDB:NF0098980"/>
<dbReference type="GO" id="GO:0016020">
    <property type="term" value="C:membrane"/>
    <property type="evidence" value="ECO:0007669"/>
    <property type="project" value="TreeGrafter"/>
</dbReference>
<dbReference type="InterPro" id="IPR000008">
    <property type="entry name" value="C2_dom"/>
</dbReference>
<dbReference type="EMBL" id="VFQX01000016">
    <property type="protein sequence ID" value="KAF0981254.1"/>
    <property type="molecule type" value="Genomic_DNA"/>
</dbReference>
<proteinExistence type="predicted"/>
<keyword evidence="2" id="KW-0106">Calcium</keyword>
<dbReference type="GO" id="GO:0005509">
    <property type="term" value="F:calcium ion binding"/>
    <property type="evidence" value="ECO:0007669"/>
    <property type="project" value="TreeGrafter"/>
</dbReference>
<dbReference type="GeneID" id="68120257"/>
<name>A0A6A5C424_NAEFO</name>
<keyword evidence="1" id="KW-0479">Metal-binding</keyword>
<dbReference type="AlphaFoldDB" id="A0A6A5C424"/>
<accession>A0A6A5C424</accession>
<reference evidence="5 6" key="1">
    <citation type="journal article" date="2019" name="Sci. Rep.">
        <title>Nanopore sequencing improves the draft genome of the human pathogenic amoeba Naegleria fowleri.</title>
        <authorList>
            <person name="Liechti N."/>
            <person name="Schurch N."/>
            <person name="Bruggmann R."/>
            <person name="Wittwer M."/>
        </authorList>
    </citation>
    <scope>NUCLEOTIDE SEQUENCE [LARGE SCALE GENOMIC DNA]</scope>
    <source>
        <strain evidence="5 6">ATCC 30894</strain>
    </source>
</reference>
<dbReference type="SUPFAM" id="SSF49562">
    <property type="entry name" value="C2 domain (Calcium/lipid-binding domain, CaLB)"/>
    <property type="match status" value="1"/>
</dbReference>
<dbReference type="PANTHER" id="PTHR45911">
    <property type="entry name" value="C2 DOMAIN-CONTAINING PROTEIN"/>
    <property type="match status" value="1"/>
</dbReference>
<gene>
    <name evidence="5" type="ORF">FDP41_013042</name>
</gene>
<feature type="region of interest" description="Disordered" evidence="3">
    <location>
        <begin position="213"/>
        <end position="233"/>
    </location>
</feature>
<dbReference type="PRINTS" id="PR00360">
    <property type="entry name" value="C2DOMAIN"/>
</dbReference>
<evidence type="ECO:0000256" key="1">
    <source>
        <dbReference type="ARBA" id="ARBA00022723"/>
    </source>
</evidence>
<dbReference type="PROSITE" id="PS50004">
    <property type="entry name" value="C2"/>
    <property type="match status" value="1"/>
</dbReference>
<dbReference type="PANTHER" id="PTHR45911:SF4">
    <property type="entry name" value="MULTIPLE C2 AND TRANSMEMBRANE DOMAIN-CONTAINING PROTEIN"/>
    <property type="match status" value="1"/>
</dbReference>
<dbReference type="VEuPathDB" id="AmoebaDB:FDP41_013042"/>
<evidence type="ECO:0000256" key="3">
    <source>
        <dbReference type="SAM" id="MobiDB-lite"/>
    </source>
</evidence>
<dbReference type="Gene3D" id="2.60.40.150">
    <property type="entry name" value="C2 domain"/>
    <property type="match status" value="1"/>
</dbReference>
<evidence type="ECO:0000313" key="6">
    <source>
        <dbReference type="Proteomes" id="UP000444721"/>
    </source>
</evidence>
<sequence>MVLHVTVIGATNLERKHSDSSYSSDPFVVVSLDHKQFANGDYHFRTSVQKNTLNPQFNETFQFTLPKNSSFGSIDVIFEVYDWKVIGKNASMGQAQANLSILRRQLKTVCECTSKANTSLSLISSNGNVNSAALGSCDCSCCMKAMSKGIVTSDSTQQQPCETTSCSDSRMKNINLMSTLMSNSIEGIPSSSSLTSSSSSLYHTLDTTNSITSISDNRQIPNPSDVTSPHNSKIQVSERKCTCHHRKIYKREPQRLKLELIGYMHKGNSFIEVELMADENDFKKCH</sequence>
<organism evidence="5 6">
    <name type="scientific">Naegleria fowleri</name>
    <name type="common">Brain eating amoeba</name>
    <dbReference type="NCBI Taxonomy" id="5763"/>
    <lineage>
        <taxon>Eukaryota</taxon>
        <taxon>Discoba</taxon>
        <taxon>Heterolobosea</taxon>
        <taxon>Tetramitia</taxon>
        <taxon>Eutetramitia</taxon>
        <taxon>Vahlkampfiidae</taxon>
        <taxon>Naegleria</taxon>
    </lineage>
</organism>
<dbReference type="Pfam" id="PF00168">
    <property type="entry name" value="C2"/>
    <property type="match status" value="1"/>
</dbReference>
<dbReference type="SMART" id="SM00239">
    <property type="entry name" value="C2"/>
    <property type="match status" value="1"/>
</dbReference>
<keyword evidence="6" id="KW-1185">Reference proteome</keyword>
<dbReference type="CDD" id="cd00030">
    <property type="entry name" value="C2"/>
    <property type="match status" value="1"/>
</dbReference>
<feature type="domain" description="C2" evidence="4">
    <location>
        <begin position="1"/>
        <end position="113"/>
    </location>
</feature>
<dbReference type="VEuPathDB" id="AmoebaDB:NfTy_078460"/>
<comment type="caution">
    <text evidence="5">The sequence shown here is derived from an EMBL/GenBank/DDBJ whole genome shotgun (WGS) entry which is preliminary data.</text>
</comment>
<dbReference type="Proteomes" id="UP000444721">
    <property type="component" value="Unassembled WGS sequence"/>
</dbReference>
<protein>
    <recommendedName>
        <fullName evidence="4">C2 domain-containing protein</fullName>
    </recommendedName>
</protein>
<dbReference type="OrthoDB" id="67700at2759"/>
<dbReference type="InterPro" id="IPR035892">
    <property type="entry name" value="C2_domain_sf"/>
</dbReference>
<dbReference type="RefSeq" id="XP_044565967.1">
    <property type="nucleotide sequence ID" value="XM_044703629.1"/>
</dbReference>
<evidence type="ECO:0000259" key="4">
    <source>
        <dbReference type="PROSITE" id="PS50004"/>
    </source>
</evidence>